<dbReference type="GO" id="GO:0020037">
    <property type="term" value="F:heme binding"/>
    <property type="evidence" value="ECO:0007669"/>
    <property type="project" value="InterPro"/>
</dbReference>
<evidence type="ECO:0000256" key="1">
    <source>
        <dbReference type="ARBA" id="ARBA00022448"/>
    </source>
</evidence>
<evidence type="ECO:0000256" key="4">
    <source>
        <dbReference type="ARBA" id="ARBA00022982"/>
    </source>
</evidence>
<keyword evidence="4" id="KW-0249">Electron transport</keyword>
<dbReference type="PANTHER" id="PTHR33751:SF9">
    <property type="entry name" value="CYTOCHROME C4"/>
    <property type="match status" value="1"/>
</dbReference>
<sequence>MKKVLVAIVGSVFLLGASVTMAGDAAAGKAKATTCAGCHGAKGVSANPLWPNLAGQKEGYLAKQLKAFRDGGRKDPMMSGMAKPLSDTDIDNLAAYFSSL</sequence>
<dbReference type="InterPro" id="IPR009056">
    <property type="entry name" value="Cyt_c-like_dom"/>
</dbReference>
<protein>
    <submittedName>
        <fullName evidence="7">Cytochrome c4</fullName>
    </submittedName>
</protein>
<feature type="domain" description="Cytochrome c" evidence="6">
    <location>
        <begin position="23"/>
        <end position="100"/>
    </location>
</feature>
<organism evidence="7">
    <name type="scientific">hydrothermal vent metagenome</name>
    <dbReference type="NCBI Taxonomy" id="652676"/>
    <lineage>
        <taxon>unclassified sequences</taxon>
        <taxon>metagenomes</taxon>
        <taxon>ecological metagenomes</taxon>
    </lineage>
</organism>
<evidence type="ECO:0000256" key="5">
    <source>
        <dbReference type="ARBA" id="ARBA00023004"/>
    </source>
</evidence>
<evidence type="ECO:0000256" key="3">
    <source>
        <dbReference type="ARBA" id="ARBA00022723"/>
    </source>
</evidence>
<keyword evidence="2" id="KW-0349">Heme</keyword>
<name>A0A3B0ZSG4_9ZZZZ</name>
<evidence type="ECO:0000313" key="7">
    <source>
        <dbReference type="EMBL" id="VAW83556.1"/>
    </source>
</evidence>
<dbReference type="Pfam" id="PF00034">
    <property type="entry name" value="Cytochrom_C"/>
    <property type="match status" value="1"/>
</dbReference>
<dbReference type="InterPro" id="IPR036909">
    <property type="entry name" value="Cyt_c-like_dom_sf"/>
</dbReference>
<keyword evidence="1" id="KW-0813">Transport</keyword>
<evidence type="ECO:0000256" key="2">
    <source>
        <dbReference type="ARBA" id="ARBA00022617"/>
    </source>
</evidence>
<proteinExistence type="predicted"/>
<reference evidence="7" key="1">
    <citation type="submission" date="2018-06" db="EMBL/GenBank/DDBJ databases">
        <authorList>
            <person name="Zhirakovskaya E."/>
        </authorList>
    </citation>
    <scope>NUCLEOTIDE SEQUENCE</scope>
</reference>
<dbReference type="InterPro" id="IPR050597">
    <property type="entry name" value="Cytochrome_c_Oxidase_Subunit"/>
</dbReference>
<dbReference type="Gene3D" id="1.10.760.10">
    <property type="entry name" value="Cytochrome c-like domain"/>
    <property type="match status" value="1"/>
</dbReference>
<dbReference type="PANTHER" id="PTHR33751">
    <property type="entry name" value="CBB3-TYPE CYTOCHROME C OXIDASE SUBUNIT FIXP"/>
    <property type="match status" value="1"/>
</dbReference>
<dbReference type="GO" id="GO:0009055">
    <property type="term" value="F:electron transfer activity"/>
    <property type="evidence" value="ECO:0007669"/>
    <property type="project" value="InterPro"/>
</dbReference>
<dbReference type="SUPFAM" id="SSF46626">
    <property type="entry name" value="Cytochrome c"/>
    <property type="match status" value="1"/>
</dbReference>
<accession>A0A3B0ZSG4</accession>
<gene>
    <name evidence="7" type="ORF">MNBD_GAMMA14-2289</name>
</gene>
<evidence type="ECO:0000259" key="6">
    <source>
        <dbReference type="PROSITE" id="PS51007"/>
    </source>
</evidence>
<dbReference type="AlphaFoldDB" id="A0A3B0ZSG4"/>
<dbReference type="PROSITE" id="PS51007">
    <property type="entry name" value="CYTC"/>
    <property type="match status" value="1"/>
</dbReference>
<dbReference type="GO" id="GO:0046872">
    <property type="term" value="F:metal ion binding"/>
    <property type="evidence" value="ECO:0007669"/>
    <property type="project" value="UniProtKB-KW"/>
</dbReference>
<keyword evidence="5" id="KW-0408">Iron</keyword>
<dbReference type="EMBL" id="UOFM01000559">
    <property type="protein sequence ID" value="VAW83556.1"/>
    <property type="molecule type" value="Genomic_DNA"/>
</dbReference>
<keyword evidence="3" id="KW-0479">Metal-binding</keyword>